<organism evidence="1 2">
    <name type="scientific">Marasmiellus scandens</name>
    <dbReference type="NCBI Taxonomy" id="2682957"/>
    <lineage>
        <taxon>Eukaryota</taxon>
        <taxon>Fungi</taxon>
        <taxon>Dikarya</taxon>
        <taxon>Basidiomycota</taxon>
        <taxon>Agaricomycotina</taxon>
        <taxon>Agaricomycetes</taxon>
        <taxon>Agaricomycetidae</taxon>
        <taxon>Agaricales</taxon>
        <taxon>Marasmiineae</taxon>
        <taxon>Omphalotaceae</taxon>
        <taxon>Marasmiellus</taxon>
    </lineage>
</organism>
<proteinExistence type="predicted"/>
<dbReference type="EMBL" id="JBANRG010000003">
    <property type="protein sequence ID" value="KAK7468369.1"/>
    <property type="molecule type" value="Genomic_DNA"/>
</dbReference>
<keyword evidence="2" id="KW-1185">Reference proteome</keyword>
<evidence type="ECO:0000313" key="2">
    <source>
        <dbReference type="Proteomes" id="UP001498398"/>
    </source>
</evidence>
<dbReference type="Proteomes" id="UP001498398">
    <property type="component" value="Unassembled WGS sequence"/>
</dbReference>
<sequence length="91" mass="9354">MVAQVPLNYSKTDDSQSAAIAVIKLNATVEDGSQYGGPIFVNPGGPGASGVNFTLQAAQILQGVVGTHFDIVGFDPRGASIIDLHDNDGLN</sequence>
<protein>
    <submittedName>
        <fullName evidence="1">Uncharacterized protein</fullName>
    </submittedName>
</protein>
<name>A0ABR1JWC1_9AGAR</name>
<comment type="caution">
    <text evidence="1">The sequence shown here is derived from an EMBL/GenBank/DDBJ whole genome shotgun (WGS) entry which is preliminary data.</text>
</comment>
<gene>
    <name evidence="1" type="ORF">VKT23_002885</name>
</gene>
<reference evidence="1 2" key="1">
    <citation type="submission" date="2024-01" db="EMBL/GenBank/DDBJ databases">
        <title>A draft genome for the cacao thread blight pathogen Marasmiellus scandens.</title>
        <authorList>
            <person name="Baruah I.K."/>
            <person name="Leung J."/>
            <person name="Bukari Y."/>
            <person name="Amoako-Attah I."/>
            <person name="Meinhardt L.W."/>
            <person name="Bailey B.A."/>
            <person name="Cohen S.P."/>
        </authorList>
    </citation>
    <scope>NUCLEOTIDE SEQUENCE [LARGE SCALE GENOMIC DNA]</scope>
    <source>
        <strain evidence="1 2">GH-19</strain>
    </source>
</reference>
<accession>A0ABR1JWC1</accession>
<evidence type="ECO:0000313" key="1">
    <source>
        <dbReference type="EMBL" id="KAK7468369.1"/>
    </source>
</evidence>